<dbReference type="AlphaFoldDB" id="A0A7Y0L270"/>
<evidence type="ECO:0000313" key="3">
    <source>
        <dbReference type="EMBL" id="NMP21000.1"/>
    </source>
</evidence>
<dbReference type="CDD" id="cd12797">
    <property type="entry name" value="M23_peptidase"/>
    <property type="match status" value="1"/>
</dbReference>
<accession>A0A7Y0L270</accession>
<dbReference type="Pfam" id="PF01551">
    <property type="entry name" value="Peptidase_M23"/>
    <property type="match status" value="1"/>
</dbReference>
<dbReference type="InterPro" id="IPR016047">
    <property type="entry name" value="M23ase_b-sheet_dom"/>
</dbReference>
<evidence type="ECO:0000313" key="4">
    <source>
        <dbReference type="Proteomes" id="UP000533476"/>
    </source>
</evidence>
<dbReference type="SUPFAM" id="SSF51261">
    <property type="entry name" value="Duplicated hybrid motif"/>
    <property type="match status" value="1"/>
</dbReference>
<reference evidence="3 4" key="1">
    <citation type="submission" date="2020-04" db="EMBL/GenBank/DDBJ databases">
        <authorList>
            <person name="Zhang R."/>
            <person name="Schippers A."/>
        </authorList>
    </citation>
    <scope>NUCLEOTIDE SEQUENCE [LARGE SCALE GENOMIC DNA]</scope>
    <source>
        <strain evidence="3 4">DSM 109850</strain>
    </source>
</reference>
<comment type="caution">
    <text evidence="3">The sequence shown here is derived from an EMBL/GenBank/DDBJ whole genome shotgun (WGS) entry which is preliminary data.</text>
</comment>
<dbReference type="PANTHER" id="PTHR21666:SF270">
    <property type="entry name" value="MUREIN HYDROLASE ACTIVATOR ENVC"/>
    <property type="match status" value="1"/>
</dbReference>
<dbReference type="PANTHER" id="PTHR21666">
    <property type="entry name" value="PEPTIDASE-RELATED"/>
    <property type="match status" value="1"/>
</dbReference>
<evidence type="ECO:0000259" key="2">
    <source>
        <dbReference type="Pfam" id="PF01551"/>
    </source>
</evidence>
<proteinExistence type="predicted"/>
<dbReference type="InterPro" id="IPR050570">
    <property type="entry name" value="Cell_wall_metabolism_enzyme"/>
</dbReference>
<feature type="region of interest" description="Disordered" evidence="1">
    <location>
        <begin position="29"/>
        <end position="63"/>
    </location>
</feature>
<protein>
    <submittedName>
        <fullName evidence="3">M23 family metallopeptidase</fullName>
    </submittedName>
</protein>
<keyword evidence="4" id="KW-1185">Reference proteome</keyword>
<dbReference type="GO" id="GO:0004222">
    <property type="term" value="F:metalloendopeptidase activity"/>
    <property type="evidence" value="ECO:0007669"/>
    <property type="project" value="TreeGrafter"/>
</dbReference>
<dbReference type="Gene3D" id="2.70.70.10">
    <property type="entry name" value="Glucose Permease (Domain IIA)"/>
    <property type="match status" value="1"/>
</dbReference>
<feature type="compositionally biased region" description="Low complexity" evidence="1">
    <location>
        <begin position="29"/>
        <end position="46"/>
    </location>
</feature>
<evidence type="ECO:0000256" key="1">
    <source>
        <dbReference type="SAM" id="MobiDB-lite"/>
    </source>
</evidence>
<dbReference type="RefSeq" id="WP_169095908.1">
    <property type="nucleotide sequence ID" value="NZ_JABBVZ010000003.1"/>
</dbReference>
<sequence length="193" mass="19803">MANRRTTILGVVAGIVVVGGAAALVVTHRQTATTSTPVSTKTPASSQGGNTSPAAGGPTSAPLAAPVKGKIASAFGWQYSGALNEWYYNPGITFAAPKGRPVEAAWAGRVTQVTKEPHMGLTVTINDGDGFETVYGHLGRVEVKAGQAVRQGEVIGTVGAASLYSRNAGSHVDFQVYHGATATNPMNYLHPSS</sequence>
<dbReference type="InterPro" id="IPR011055">
    <property type="entry name" value="Dup_hybrid_motif"/>
</dbReference>
<gene>
    <name evidence="3" type="ORF">HIJ39_01340</name>
</gene>
<organism evidence="3 4">
    <name type="scientific">Sulfobacillus harzensis</name>
    <dbReference type="NCBI Taxonomy" id="2729629"/>
    <lineage>
        <taxon>Bacteria</taxon>
        <taxon>Bacillati</taxon>
        <taxon>Bacillota</taxon>
        <taxon>Clostridia</taxon>
        <taxon>Eubacteriales</taxon>
        <taxon>Clostridiales Family XVII. Incertae Sedis</taxon>
        <taxon>Sulfobacillus</taxon>
    </lineage>
</organism>
<name>A0A7Y0L270_9FIRM</name>
<feature type="domain" description="M23ase beta-sheet core" evidence="2">
    <location>
        <begin position="89"/>
        <end position="185"/>
    </location>
</feature>
<dbReference type="EMBL" id="JABBVZ010000003">
    <property type="protein sequence ID" value="NMP21000.1"/>
    <property type="molecule type" value="Genomic_DNA"/>
</dbReference>
<dbReference type="Proteomes" id="UP000533476">
    <property type="component" value="Unassembled WGS sequence"/>
</dbReference>